<feature type="compositionally biased region" description="Basic and acidic residues" evidence="1">
    <location>
        <begin position="490"/>
        <end position="521"/>
    </location>
</feature>
<dbReference type="AlphaFoldDB" id="A0AAI8V7E5"/>
<name>A0AAI8V7E5_9PEZI</name>
<feature type="region of interest" description="Disordered" evidence="1">
    <location>
        <begin position="219"/>
        <end position="257"/>
    </location>
</feature>
<dbReference type="InterPro" id="IPR055936">
    <property type="entry name" value="DUF7514"/>
</dbReference>
<feature type="compositionally biased region" description="Basic and acidic residues" evidence="1">
    <location>
        <begin position="320"/>
        <end position="336"/>
    </location>
</feature>
<feature type="compositionally biased region" description="Low complexity" evidence="1">
    <location>
        <begin position="28"/>
        <end position="46"/>
    </location>
</feature>
<comment type="caution">
    <text evidence="3">The sequence shown here is derived from an EMBL/GenBank/DDBJ whole genome shotgun (WGS) entry which is preliminary data.</text>
</comment>
<keyword evidence="4" id="KW-1185">Reference proteome</keyword>
<feature type="compositionally biased region" description="Polar residues" evidence="1">
    <location>
        <begin position="347"/>
        <end position="361"/>
    </location>
</feature>
<organism evidence="3 4">
    <name type="scientific">Anthostomella pinea</name>
    <dbReference type="NCBI Taxonomy" id="933095"/>
    <lineage>
        <taxon>Eukaryota</taxon>
        <taxon>Fungi</taxon>
        <taxon>Dikarya</taxon>
        <taxon>Ascomycota</taxon>
        <taxon>Pezizomycotina</taxon>
        <taxon>Sordariomycetes</taxon>
        <taxon>Xylariomycetidae</taxon>
        <taxon>Xylariales</taxon>
        <taxon>Xylariaceae</taxon>
        <taxon>Anthostomella</taxon>
    </lineage>
</organism>
<evidence type="ECO:0000256" key="1">
    <source>
        <dbReference type="SAM" id="MobiDB-lite"/>
    </source>
</evidence>
<dbReference type="PANTHER" id="PTHR39611:SF2">
    <property type="entry name" value="HYDROXYPROLINE-RICH GLYCOPROTEIN DZ-HRGP"/>
    <property type="match status" value="1"/>
</dbReference>
<proteinExistence type="predicted"/>
<feature type="compositionally biased region" description="Polar residues" evidence="1">
    <location>
        <begin position="479"/>
        <end position="488"/>
    </location>
</feature>
<evidence type="ECO:0000313" key="3">
    <source>
        <dbReference type="EMBL" id="CAJ2499794.1"/>
    </source>
</evidence>
<dbReference type="Proteomes" id="UP001295740">
    <property type="component" value="Unassembled WGS sequence"/>
</dbReference>
<evidence type="ECO:0000259" key="2">
    <source>
        <dbReference type="Pfam" id="PF24355"/>
    </source>
</evidence>
<dbReference type="EMBL" id="CAUWAG010000003">
    <property type="protein sequence ID" value="CAJ2499794.1"/>
    <property type="molecule type" value="Genomic_DNA"/>
</dbReference>
<feature type="domain" description="DUF7514" evidence="2">
    <location>
        <begin position="54"/>
        <end position="213"/>
    </location>
</feature>
<protein>
    <submittedName>
        <fullName evidence="3">Uu.00g026470.m01.CDS01</fullName>
    </submittedName>
</protein>
<feature type="compositionally biased region" description="Polar residues" evidence="1">
    <location>
        <begin position="1"/>
        <end position="18"/>
    </location>
</feature>
<feature type="region of interest" description="Disordered" evidence="1">
    <location>
        <begin position="279"/>
        <end position="597"/>
    </location>
</feature>
<gene>
    <name evidence="3" type="ORF">KHLLAP_LOCUS262</name>
</gene>
<dbReference type="PANTHER" id="PTHR39611">
    <property type="entry name" value="HYDROXYPROLINE-RICH GLYCOPROTEIN DZ-HRGP-RELATED"/>
    <property type="match status" value="1"/>
</dbReference>
<evidence type="ECO:0000313" key="4">
    <source>
        <dbReference type="Proteomes" id="UP001295740"/>
    </source>
</evidence>
<dbReference type="Pfam" id="PF24355">
    <property type="entry name" value="DUF7514"/>
    <property type="match status" value="1"/>
</dbReference>
<sequence length="597" mass="67958">MASSAKSNPEQPSAVPSSTEPPRPHSQPPSQAHPHPQSQSQSQKPPVDGSTYYGYLFNGDKTPTDLLNALLRAIGQYIIDHVGDTNDKQLDAKKLSAFYHAVGGDYDSLFVKAPNKSISYIWQALGVQHTFQPTDNDFEEPCIPALTLKGFARWQSLQILLGPEEHVPYIQYAVANWILSHPETGEPFPPDLPADAFPAVCDPKIDEWHRSCAARLREAVTPREEHPPRRHSSDPRIHATFNHVRSPLAGGVPRQRPEMDYFSRERSVPYVRVTANHFAGQPFSPRIPPEKRRLSSSSGSSLDDVPRRRSFSDLHSPQPKIDEKDMRSSAHHDPRRPPNLRRHSHPRPQSASSSESGTDNDVPSRPTFKTGPHGPAPPPSSSFRRVAGPPPPAASAFSSRARRNDIRADDPRRMSLPAGIKHKLTSMFPGSSDRHRSSSHETPTVPPIHPVRFRKEALPHSRLNRSQSGDSFVDEESDPQPTSPRYTSRNNRERMVEKEREREREIEEERERRSRKEREYLRPPMSRRTSSHNDGERRAGWEARDRERNRDWDRDDGRRAWTSDENQRRDRRRYNDRGPDHAETGVSGRRYPRQAGF</sequence>
<reference evidence="3" key="1">
    <citation type="submission" date="2023-10" db="EMBL/GenBank/DDBJ databases">
        <authorList>
            <person name="Hackl T."/>
        </authorList>
    </citation>
    <scope>NUCLEOTIDE SEQUENCE</scope>
</reference>
<feature type="region of interest" description="Disordered" evidence="1">
    <location>
        <begin position="1"/>
        <end position="51"/>
    </location>
</feature>
<feature type="compositionally biased region" description="Basic and acidic residues" evidence="1">
    <location>
        <begin position="402"/>
        <end position="413"/>
    </location>
</feature>
<feature type="compositionally biased region" description="Basic and acidic residues" evidence="1">
    <location>
        <begin position="531"/>
        <end position="583"/>
    </location>
</feature>
<feature type="compositionally biased region" description="Basic and acidic residues" evidence="1">
    <location>
        <begin position="219"/>
        <end position="237"/>
    </location>
</feature>
<accession>A0AAI8V7E5</accession>